<proteinExistence type="predicted"/>
<dbReference type="OrthoDB" id="1747531at2759"/>
<gene>
    <name evidence="3" type="ORF">PanWU01x14_345320</name>
</gene>
<evidence type="ECO:0000313" key="3">
    <source>
        <dbReference type="EMBL" id="PON34325.1"/>
    </source>
</evidence>
<protein>
    <submittedName>
        <fullName evidence="3">FHY3/FAR1 family</fullName>
    </submittedName>
</protein>
<name>A0A2P5ACR6_PARAD</name>
<dbReference type="Proteomes" id="UP000237105">
    <property type="component" value="Unassembled WGS sequence"/>
</dbReference>
<dbReference type="EMBL" id="JXTB01000667">
    <property type="protein sequence ID" value="PON34325.1"/>
    <property type="molecule type" value="Genomic_DNA"/>
</dbReference>
<keyword evidence="4" id="KW-1185">Reference proteome</keyword>
<sequence>MSGCNGAMNCLREDGSARDKVEDGGNGNTSSVQQISSLREEVGSNKGSHLNYDCREVENFTSNRELSMPRCHGAFSVENVGSNRDLSMQDFGLSTPVGSSSIERCEHSNFCMGIGKCVDDLATENVVGLEFETLEKAEAFYYMYSSVVGFNVQKDDVKHDKRGLIFLRRWVCSMEGLRRKKHLERIDRKRKPKALTRVGCCAAFRVNYNRKKGNWIDKEFDNIVDGREGSISGVQPRTCDVVNGIALPRWTLMDEDDVADGREASTSGFQPRTCDVVHGITLPPWTLTDEDNVANGREGSTSGVQPITCDVHLGVYFTEVNAETVTMLLQMVGGLHEVVMETILQARDKLKVASEKVQQKDREIVNEGKYCEESNDDPTDERIFGVMNLNEVVGNEGVTDKGGEVGRQNESFHRSVNVSDGSGSYFKENNSKKHNLKDVETSNRLPKKAKTNL</sequence>
<evidence type="ECO:0000256" key="1">
    <source>
        <dbReference type="SAM" id="MobiDB-lite"/>
    </source>
</evidence>
<feature type="domain" description="FAR1" evidence="2">
    <location>
        <begin position="140"/>
        <end position="218"/>
    </location>
</feature>
<organism evidence="3 4">
    <name type="scientific">Parasponia andersonii</name>
    <name type="common">Sponia andersonii</name>
    <dbReference type="NCBI Taxonomy" id="3476"/>
    <lineage>
        <taxon>Eukaryota</taxon>
        <taxon>Viridiplantae</taxon>
        <taxon>Streptophyta</taxon>
        <taxon>Embryophyta</taxon>
        <taxon>Tracheophyta</taxon>
        <taxon>Spermatophyta</taxon>
        <taxon>Magnoliopsida</taxon>
        <taxon>eudicotyledons</taxon>
        <taxon>Gunneridae</taxon>
        <taxon>Pentapetalae</taxon>
        <taxon>rosids</taxon>
        <taxon>fabids</taxon>
        <taxon>Rosales</taxon>
        <taxon>Cannabaceae</taxon>
        <taxon>Parasponia</taxon>
    </lineage>
</organism>
<reference evidence="4" key="1">
    <citation type="submission" date="2016-06" db="EMBL/GenBank/DDBJ databases">
        <title>Parallel loss of symbiosis genes in relatives of nitrogen-fixing non-legume Parasponia.</title>
        <authorList>
            <person name="Van Velzen R."/>
            <person name="Holmer R."/>
            <person name="Bu F."/>
            <person name="Rutten L."/>
            <person name="Van Zeijl A."/>
            <person name="Liu W."/>
            <person name="Santuari L."/>
            <person name="Cao Q."/>
            <person name="Sharma T."/>
            <person name="Shen D."/>
            <person name="Roswanjaya Y."/>
            <person name="Wardhani T."/>
            <person name="Kalhor M.S."/>
            <person name="Jansen J."/>
            <person name="Van den Hoogen J."/>
            <person name="Gungor B."/>
            <person name="Hartog M."/>
            <person name="Hontelez J."/>
            <person name="Verver J."/>
            <person name="Yang W.-C."/>
            <person name="Schijlen E."/>
            <person name="Repin R."/>
            <person name="Schilthuizen M."/>
            <person name="Schranz E."/>
            <person name="Heidstra R."/>
            <person name="Miyata K."/>
            <person name="Fedorova E."/>
            <person name="Kohlen W."/>
            <person name="Bisseling T."/>
            <person name="Smit S."/>
            <person name="Geurts R."/>
        </authorList>
    </citation>
    <scope>NUCLEOTIDE SEQUENCE [LARGE SCALE GENOMIC DNA]</scope>
    <source>
        <strain evidence="4">cv. WU1-14</strain>
    </source>
</reference>
<dbReference type="AlphaFoldDB" id="A0A2P5ACR6"/>
<feature type="region of interest" description="Disordered" evidence="1">
    <location>
        <begin position="395"/>
        <end position="453"/>
    </location>
</feature>
<evidence type="ECO:0000313" key="4">
    <source>
        <dbReference type="Proteomes" id="UP000237105"/>
    </source>
</evidence>
<dbReference type="Pfam" id="PF03101">
    <property type="entry name" value="FAR1"/>
    <property type="match status" value="1"/>
</dbReference>
<accession>A0A2P5ACR6</accession>
<comment type="caution">
    <text evidence="3">The sequence shown here is derived from an EMBL/GenBank/DDBJ whole genome shotgun (WGS) entry which is preliminary data.</text>
</comment>
<dbReference type="InterPro" id="IPR004330">
    <property type="entry name" value="FAR1_DNA_bnd_dom"/>
</dbReference>
<dbReference type="PANTHER" id="PTHR46328">
    <property type="entry name" value="FAR-RED IMPAIRED RESPONSIVE (FAR1) FAMILY PROTEIN-RELATED"/>
    <property type="match status" value="1"/>
</dbReference>
<dbReference type="STRING" id="3476.A0A2P5ACR6"/>
<evidence type="ECO:0000259" key="2">
    <source>
        <dbReference type="Pfam" id="PF03101"/>
    </source>
</evidence>